<evidence type="ECO:0000313" key="2">
    <source>
        <dbReference type="EMBL" id="MCO6417656.1"/>
    </source>
</evidence>
<dbReference type="Pfam" id="PF14384">
    <property type="entry name" value="BrnA_antitoxin"/>
    <property type="match status" value="1"/>
</dbReference>
<protein>
    <submittedName>
        <fullName evidence="2">BrnA antitoxin family protein</fullName>
    </submittedName>
</protein>
<dbReference type="EMBL" id="JAFIRR010000099">
    <property type="protein sequence ID" value="MCO6417656.1"/>
    <property type="molecule type" value="Genomic_DNA"/>
</dbReference>
<feature type="region of interest" description="Disordered" evidence="1">
    <location>
        <begin position="1"/>
        <end position="27"/>
    </location>
</feature>
<name>A0ABT1D6V6_9PROT</name>
<sequence>MKENATRRYSADELRARAARGESRTDAARIEAMSEAELERSIAADPDWQGVPEDWYLKAEAVMPRPKVAVSLRLDADLVEEFRASGRGWQTRINAILRAYSQARKTPAAE</sequence>
<accession>A0ABT1D6V6</accession>
<proteinExistence type="predicted"/>
<dbReference type="InterPro" id="IPR025528">
    <property type="entry name" value="BrnA_antitoxin"/>
</dbReference>
<dbReference type="RefSeq" id="WP_252954292.1">
    <property type="nucleotide sequence ID" value="NZ_JAFIRR010000099.1"/>
</dbReference>
<evidence type="ECO:0000313" key="3">
    <source>
        <dbReference type="Proteomes" id="UP001523392"/>
    </source>
</evidence>
<reference evidence="2 3" key="1">
    <citation type="submission" date="2021-12" db="EMBL/GenBank/DDBJ databases">
        <title>Siccirubricoccus leaddurans sp. nov., a high concentration Zn2+ tolerance bacterium.</title>
        <authorList>
            <person name="Cao Y."/>
        </authorList>
    </citation>
    <scope>NUCLEOTIDE SEQUENCE [LARGE SCALE GENOMIC DNA]</scope>
    <source>
        <strain evidence="2 3">KC 17139</strain>
    </source>
</reference>
<dbReference type="Proteomes" id="UP001523392">
    <property type="component" value="Unassembled WGS sequence"/>
</dbReference>
<organism evidence="2 3">
    <name type="scientific">Siccirubricoccus soli</name>
    <dbReference type="NCBI Taxonomy" id="2899147"/>
    <lineage>
        <taxon>Bacteria</taxon>
        <taxon>Pseudomonadati</taxon>
        <taxon>Pseudomonadota</taxon>
        <taxon>Alphaproteobacteria</taxon>
        <taxon>Acetobacterales</taxon>
        <taxon>Roseomonadaceae</taxon>
        <taxon>Siccirubricoccus</taxon>
    </lineage>
</organism>
<gene>
    <name evidence="2" type="ORF">JYK14_16020</name>
</gene>
<evidence type="ECO:0000256" key="1">
    <source>
        <dbReference type="SAM" id="MobiDB-lite"/>
    </source>
</evidence>
<comment type="caution">
    <text evidence="2">The sequence shown here is derived from an EMBL/GenBank/DDBJ whole genome shotgun (WGS) entry which is preliminary data.</text>
</comment>
<keyword evidence="3" id="KW-1185">Reference proteome</keyword>